<dbReference type="PANTHER" id="PTHR27002">
    <property type="entry name" value="RECEPTOR-LIKE SERINE/THREONINE-PROTEIN KINASE SD1-8"/>
    <property type="match status" value="1"/>
</dbReference>
<evidence type="ECO:0000256" key="2">
    <source>
        <dbReference type="ARBA" id="ARBA00012513"/>
    </source>
</evidence>
<organism evidence="19">
    <name type="scientific">Fagus sylvatica</name>
    <name type="common">Beechnut</name>
    <dbReference type="NCBI Taxonomy" id="28930"/>
    <lineage>
        <taxon>Eukaryota</taxon>
        <taxon>Viridiplantae</taxon>
        <taxon>Streptophyta</taxon>
        <taxon>Embryophyta</taxon>
        <taxon>Tracheophyta</taxon>
        <taxon>Spermatophyta</taxon>
        <taxon>Magnoliopsida</taxon>
        <taxon>eudicotyledons</taxon>
        <taxon>Gunneridae</taxon>
        <taxon>Pentapetalae</taxon>
        <taxon>rosids</taxon>
        <taxon>fabids</taxon>
        <taxon>Fagales</taxon>
        <taxon>Fagaceae</taxon>
        <taxon>Fagus</taxon>
    </lineage>
</organism>
<dbReference type="PANTHER" id="PTHR27002:SF1111">
    <property type="entry name" value="NON-SPECIFIC SERINE_THREONINE PROTEIN KINASE"/>
    <property type="match status" value="1"/>
</dbReference>
<sequence>MYWRIIFRLWSAIRGGSSTSFHMTTVKLLDSGNLVLIRSETILWQSFDHPTDTFLPGMKLTAGINLTSWTSQDDPAPGNFTFQEDQVRQNQYIVKKITTSWSLIWSEPEDRCSVFNFCGNFGSCNRQDRRICKCLPGFEPKFRDNWNTENYLDGCIRKSPICIENVKVDHFLSLKMIKVGDPSDTTEKESAEECKQECLSDCICQAYSYESTERSPTCSFWSNELNNIQEQIQRGIDLYVRVPLSDIDPSANDEWLDEVEIQWKPPLSPICNSSNDCNDWPHSTCNMTKDGTKRCLCDAKFQWNLSDFNCAPGQGLEEFKNEVVLIAKLQHRNLVKLLGYCIQGDEKMLLYEYMPNKSLDSFLFDRTLCVLLNWKIRFDIILGIARGLLYLHQDSRLKIIHRDLKTSNVLLDEEMNPKISDFGLARIFGGKQTEATTTRVVGTYGYMSPEYALDGFFSDKSDVFSFGVVVLEVISGKKNTGFYQTEKALSLLGYAWKLWKEDKAYDLMDQTLRETCKVDEFLRCVNVGLLCVQEDPNDRPTMSNVVFMLGSETATLPIPKQAAFVVRRSLSSTASSSTTKPERWNELTTSIEEGR</sequence>
<comment type="catalytic activity">
    <reaction evidence="13">
        <text>L-seryl-[protein] + ATP = O-phospho-L-seryl-[protein] + ADP + H(+)</text>
        <dbReference type="Rhea" id="RHEA:17989"/>
        <dbReference type="Rhea" id="RHEA-COMP:9863"/>
        <dbReference type="Rhea" id="RHEA-COMP:11604"/>
        <dbReference type="ChEBI" id="CHEBI:15378"/>
        <dbReference type="ChEBI" id="CHEBI:29999"/>
        <dbReference type="ChEBI" id="CHEBI:30616"/>
        <dbReference type="ChEBI" id="CHEBI:83421"/>
        <dbReference type="ChEBI" id="CHEBI:456216"/>
        <dbReference type="EC" id="2.7.11.1"/>
    </reaction>
</comment>
<dbReference type="InterPro" id="IPR000742">
    <property type="entry name" value="EGF"/>
</dbReference>
<keyword evidence="7" id="KW-0547">Nucleotide-binding</keyword>
<keyword evidence="4" id="KW-0723">Serine/threonine-protein kinase</keyword>
<dbReference type="SMART" id="SM00473">
    <property type="entry name" value="PAN_AP"/>
    <property type="match status" value="1"/>
</dbReference>
<dbReference type="PROSITE" id="PS50026">
    <property type="entry name" value="EGF_3"/>
    <property type="match status" value="1"/>
</dbReference>
<evidence type="ECO:0000259" key="16">
    <source>
        <dbReference type="PROSITE" id="PS50011"/>
    </source>
</evidence>
<evidence type="ECO:0000256" key="15">
    <source>
        <dbReference type="SAM" id="MobiDB-lite"/>
    </source>
</evidence>
<dbReference type="PROSITE" id="PS50948">
    <property type="entry name" value="PAN"/>
    <property type="match status" value="1"/>
</dbReference>
<evidence type="ECO:0000256" key="1">
    <source>
        <dbReference type="ARBA" id="ARBA00004251"/>
    </source>
</evidence>
<name>A0A2N9F3H1_FAGSY</name>
<dbReference type="GO" id="GO:0005886">
    <property type="term" value="C:plasma membrane"/>
    <property type="evidence" value="ECO:0007669"/>
    <property type="project" value="UniProtKB-SubCell"/>
</dbReference>
<evidence type="ECO:0000256" key="11">
    <source>
        <dbReference type="ARBA" id="ARBA00023180"/>
    </source>
</evidence>
<keyword evidence="8" id="KW-0418">Kinase</keyword>
<dbReference type="GO" id="GO:0005524">
    <property type="term" value="F:ATP binding"/>
    <property type="evidence" value="ECO:0007669"/>
    <property type="project" value="UniProtKB-KW"/>
</dbReference>
<comment type="catalytic activity">
    <reaction evidence="12">
        <text>L-threonyl-[protein] + ATP = O-phospho-L-threonyl-[protein] + ADP + H(+)</text>
        <dbReference type="Rhea" id="RHEA:46608"/>
        <dbReference type="Rhea" id="RHEA-COMP:11060"/>
        <dbReference type="Rhea" id="RHEA-COMP:11605"/>
        <dbReference type="ChEBI" id="CHEBI:15378"/>
        <dbReference type="ChEBI" id="CHEBI:30013"/>
        <dbReference type="ChEBI" id="CHEBI:30616"/>
        <dbReference type="ChEBI" id="CHEBI:61977"/>
        <dbReference type="ChEBI" id="CHEBI:456216"/>
        <dbReference type="EC" id="2.7.11.1"/>
    </reaction>
</comment>
<keyword evidence="14" id="KW-0245">EGF-like domain</keyword>
<dbReference type="Pfam" id="PF01453">
    <property type="entry name" value="B_lectin"/>
    <property type="match status" value="1"/>
</dbReference>
<evidence type="ECO:0000256" key="14">
    <source>
        <dbReference type="PROSITE-ProRule" id="PRU00076"/>
    </source>
</evidence>
<dbReference type="PROSITE" id="PS00108">
    <property type="entry name" value="PROTEIN_KINASE_ST"/>
    <property type="match status" value="1"/>
</dbReference>
<evidence type="ECO:0000256" key="13">
    <source>
        <dbReference type="ARBA" id="ARBA00048679"/>
    </source>
</evidence>
<dbReference type="Pfam" id="PF07714">
    <property type="entry name" value="PK_Tyr_Ser-Thr"/>
    <property type="match status" value="1"/>
</dbReference>
<keyword evidence="3" id="KW-0472">Membrane</keyword>
<protein>
    <recommendedName>
        <fullName evidence="2">non-specific serine/threonine protein kinase</fullName>
        <ecNumber evidence="2">2.7.11.1</ecNumber>
    </recommendedName>
</protein>
<proteinExistence type="predicted"/>
<dbReference type="InterPro" id="IPR001480">
    <property type="entry name" value="Bulb-type_lectin_dom"/>
</dbReference>
<feature type="domain" description="EGF-like" evidence="17">
    <location>
        <begin position="108"/>
        <end position="144"/>
    </location>
</feature>
<dbReference type="Pfam" id="PF00954">
    <property type="entry name" value="S_locus_glycop"/>
    <property type="match status" value="1"/>
</dbReference>
<dbReference type="InterPro" id="IPR003609">
    <property type="entry name" value="Pan_app"/>
</dbReference>
<dbReference type="EC" id="2.7.11.1" evidence="2"/>
<comment type="caution">
    <text evidence="14">Lacks conserved residue(s) required for the propagation of feature annotation.</text>
</comment>
<dbReference type="InterPro" id="IPR000858">
    <property type="entry name" value="S_locus_glycoprot_dom"/>
</dbReference>
<evidence type="ECO:0000256" key="6">
    <source>
        <dbReference type="ARBA" id="ARBA00022729"/>
    </source>
</evidence>
<keyword evidence="11" id="KW-0325">Glycoprotein</keyword>
<dbReference type="AlphaFoldDB" id="A0A2N9F3H1"/>
<keyword evidence="5" id="KW-0808">Transferase</keyword>
<evidence type="ECO:0000256" key="10">
    <source>
        <dbReference type="ARBA" id="ARBA00023157"/>
    </source>
</evidence>
<dbReference type="FunFam" id="1.10.510.10:FF:000060">
    <property type="entry name" value="G-type lectin S-receptor-like serine/threonine-protein kinase"/>
    <property type="match status" value="1"/>
</dbReference>
<reference evidence="19" key="1">
    <citation type="submission" date="2018-02" db="EMBL/GenBank/DDBJ databases">
        <authorList>
            <person name="Cohen D.B."/>
            <person name="Kent A.D."/>
        </authorList>
    </citation>
    <scope>NUCLEOTIDE SEQUENCE</scope>
</reference>
<evidence type="ECO:0000256" key="12">
    <source>
        <dbReference type="ARBA" id="ARBA00047899"/>
    </source>
</evidence>
<accession>A0A2N9F3H1</accession>
<dbReference type="InterPro" id="IPR000719">
    <property type="entry name" value="Prot_kinase_dom"/>
</dbReference>
<evidence type="ECO:0000259" key="17">
    <source>
        <dbReference type="PROSITE" id="PS50026"/>
    </source>
</evidence>
<feature type="domain" description="Apple" evidence="18">
    <location>
        <begin position="162"/>
        <end position="243"/>
    </location>
</feature>
<dbReference type="Gene3D" id="3.30.200.20">
    <property type="entry name" value="Phosphorylase Kinase, domain 1"/>
    <property type="match status" value="1"/>
</dbReference>
<evidence type="ECO:0000256" key="4">
    <source>
        <dbReference type="ARBA" id="ARBA00022527"/>
    </source>
</evidence>
<dbReference type="InterPro" id="IPR011009">
    <property type="entry name" value="Kinase-like_dom_sf"/>
</dbReference>
<keyword evidence="10" id="KW-1015">Disulfide bond</keyword>
<gene>
    <name evidence="19" type="ORF">FSB_LOCUS9554</name>
</gene>
<dbReference type="Pfam" id="PF08276">
    <property type="entry name" value="PAN_2"/>
    <property type="match status" value="1"/>
</dbReference>
<keyword evidence="3" id="KW-1003">Cell membrane</keyword>
<dbReference type="InterPro" id="IPR036426">
    <property type="entry name" value="Bulb-type_lectin_dom_sf"/>
</dbReference>
<evidence type="ECO:0000256" key="7">
    <source>
        <dbReference type="ARBA" id="ARBA00022741"/>
    </source>
</evidence>
<feature type="region of interest" description="Disordered" evidence="15">
    <location>
        <begin position="575"/>
        <end position="595"/>
    </location>
</feature>
<dbReference type="Gene3D" id="1.10.510.10">
    <property type="entry name" value="Transferase(Phosphotransferase) domain 1"/>
    <property type="match status" value="1"/>
</dbReference>
<dbReference type="CDD" id="cd01098">
    <property type="entry name" value="PAN_AP_plant"/>
    <property type="match status" value="1"/>
</dbReference>
<evidence type="ECO:0000256" key="5">
    <source>
        <dbReference type="ARBA" id="ARBA00022679"/>
    </source>
</evidence>
<evidence type="ECO:0000256" key="3">
    <source>
        <dbReference type="ARBA" id="ARBA00022475"/>
    </source>
</evidence>
<evidence type="ECO:0000259" key="18">
    <source>
        <dbReference type="PROSITE" id="PS50948"/>
    </source>
</evidence>
<dbReference type="SUPFAM" id="SSF56112">
    <property type="entry name" value="Protein kinase-like (PK-like)"/>
    <property type="match status" value="1"/>
</dbReference>
<keyword evidence="6" id="KW-0732">Signal</keyword>
<evidence type="ECO:0000256" key="8">
    <source>
        <dbReference type="ARBA" id="ARBA00022777"/>
    </source>
</evidence>
<dbReference type="SMART" id="SM00220">
    <property type="entry name" value="S_TKc"/>
    <property type="match status" value="1"/>
</dbReference>
<dbReference type="InterPro" id="IPR008271">
    <property type="entry name" value="Ser/Thr_kinase_AS"/>
</dbReference>
<dbReference type="InterPro" id="IPR001245">
    <property type="entry name" value="Ser-Thr/Tyr_kinase_cat_dom"/>
</dbReference>
<comment type="subcellular location">
    <subcellularLocation>
        <location evidence="1">Cell membrane</location>
        <topology evidence="1">Single-pass type I membrane protein</topology>
    </subcellularLocation>
</comment>
<feature type="compositionally biased region" description="Polar residues" evidence="15">
    <location>
        <begin position="586"/>
        <end position="595"/>
    </location>
</feature>
<evidence type="ECO:0000313" key="19">
    <source>
        <dbReference type="EMBL" id="SPC81672.1"/>
    </source>
</evidence>
<keyword evidence="9" id="KW-0067">ATP-binding</keyword>
<dbReference type="SUPFAM" id="SSF51110">
    <property type="entry name" value="alpha-D-mannose-specific plant lectins"/>
    <property type="match status" value="1"/>
</dbReference>
<dbReference type="CDD" id="cd00053">
    <property type="entry name" value="EGF"/>
    <property type="match status" value="1"/>
</dbReference>
<dbReference type="GO" id="GO:0004674">
    <property type="term" value="F:protein serine/threonine kinase activity"/>
    <property type="evidence" value="ECO:0007669"/>
    <property type="project" value="UniProtKB-KW"/>
</dbReference>
<dbReference type="PROSITE" id="PS50011">
    <property type="entry name" value="PROTEIN_KINASE_DOM"/>
    <property type="match status" value="1"/>
</dbReference>
<feature type="domain" description="Protein kinase" evidence="16">
    <location>
        <begin position="256"/>
        <end position="556"/>
    </location>
</feature>
<evidence type="ECO:0000256" key="9">
    <source>
        <dbReference type="ARBA" id="ARBA00022840"/>
    </source>
</evidence>
<dbReference type="EMBL" id="OIVN01000529">
    <property type="protein sequence ID" value="SPC81672.1"/>
    <property type="molecule type" value="Genomic_DNA"/>
</dbReference>
<dbReference type="GO" id="GO:0048544">
    <property type="term" value="P:recognition of pollen"/>
    <property type="evidence" value="ECO:0007669"/>
    <property type="project" value="InterPro"/>
</dbReference>